<dbReference type="InterPro" id="IPR036412">
    <property type="entry name" value="HAD-like_sf"/>
</dbReference>
<gene>
    <name evidence="1" type="ORF">DW016_04500</name>
</gene>
<dbReference type="NCBIfam" id="TIGR01509">
    <property type="entry name" value="HAD-SF-IA-v3"/>
    <property type="match status" value="1"/>
</dbReference>
<dbReference type="OrthoDB" id="9797743at2"/>
<dbReference type="EMBL" id="QVLX01000002">
    <property type="protein sequence ID" value="RGE89051.1"/>
    <property type="molecule type" value="Genomic_DNA"/>
</dbReference>
<reference evidence="1 2" key="1">
    <citation type="submission" date="2018-08" db="EMBL/GenBank/DDBJ databases">
        <title>A genome reference for cultivated species of the human gut microbiota.</title>
        <authorList>
            <person name="Zou Y."/>
            <person name="Xue W."/>
            <person name="Luo G."/>
        </authorList>
    </citation>
    <scope>NUCLEOTIDE SEQUENCE [LARGE SCALE GENOMIC DNA]</scope>
    <source>
        <strain evidence="1 2">AF37-2AT</strain>
    </source>
</reference>
<protein>
    <submittedName>
        <fullName evidence="1">HAD family phosphatase</fullName>
    </submittedName>
</protein>
<dbReference type="Pfam" id="PF13419">
    <property type="entry name" value="HAD_2"/>
    <property type="match status" value="1"/>
</dbReference>
<dbReference type="GO" id="GO:0050308">
    <property type="term" value="F:sugar-phosphatase activity"/>
    <property type="evidence" value="ECO:0007669"/>
    <property type="project" value="TreeGrafter"/>
</dbReference>
<organism evidence="1 2">
    <name type="scientific">Sellimonas intestinalis</name>
    <dbReference type="NCBI Taxonomy" id="1653434"/>
    <lineage>
        <taxon>Bacteria</taxon>
        <taxon>Bacillati</taxon>
        <taxon>Bacillota</taxon>
        <taxon>Clostridia</taxon>
        <taxon>Lachnospirales</taxon>
        <taxon>Lachnospiraceae</taxon>
        <taxon>Sellimonas</taxon>
    </lineage>
</organism>
<dbReference type="Gene3D" id="3.40.50.1000">
    <property type="entry name" value="HAD superfamily/HAD-like"/>
    <property type="match status" value="1"/>
</dbReference>
<name>A0A3E3K4X9_9FIRM</name>
<sequence>MDGVLIDTEKYLTRFWRQAAAEAGLLLSLEECYAFRSFAGKYAAPWFAEKYGEQYDYWTIRERRKELMQEHIRVHGIEKKDGVEEVLQVLSQEGYQTAVVTATDETRARQYLRDIGILELFDAVICANMVERGKPFPDVYLYACEKIQKEPQDCVAVEDSPNGIRAAYGAGCHVVMVPDLTQPDEESQNRIERKAASIRDIPGVVREISRGKLQYGR</sequence>
<dbReference type="PANTHER" id="PTHR43481:SF4">
    <property type="entry name" value="GLYCEROL-1-PHOSPHATE PHOSPHOHYDROLASE 1-RELATED"/>
    <property type="match status" value="1"/>
</dbReference>
<dbReference type="CDD" id="cd07505">
    <property type="entry name" value="HAD_BPGM-like"/>
    <property type="match status" value="1"/>
</dbReference>
<dbReference type="InterPro" id="IPR023214">
    <property type="entry name" value="HAD_sf"/>
</dbReference>
<dbReference type="Gene3D" id="1.10.150.240">
    <property type="entry name" value="Putative phosphatase, domain 2"/>
    <property type="match status" value="1"/>
</dbReference>
<keyword evidence="2" id="KW-1185">Reference proteome</keyword>
<dbReference type="Proteomes" id="UP000261080">
    <property type="component" value="Unassembled WGS sequence"/>
</dbReference>
<dbReference type="InterPro" id="IPR006439">
    <property type="entry name" value="HAD-SF_hydro_IA"/>
</dbReference>
<dbReference type="SUPFAM" id="SSF56784">
    <property type="entry name" value="HAD-like"/>
    <property type="match status" value="1"/>
</dbReference>
<dbReference type="InterPro" id="IPR041492">
    <property type="entry name" value="HAD_2"/>
</dbReference>
<dbReference type="InterPro" id="IPR051806">
    <property type="entry name" value="HAD-like_SPP"/>
</dbReference>
<evidence type="ECO:0000313" key="1">
    <source>
        <dbReference type="EMBL" id="RGE89051.1"/>
    </source>
</evidence>
<evidence type="ECO:0000313" key="2">
    <source>
        <dbReference type="Proteomes" id="UP000261080"/>
    </source>
</evidence>
<comment type="caution">
    <text evidence="1">The sequence shown here is derived from an EMBL/GenBank/DDBJ whole genome shotgun (WGS) entry which is preliminary data.</text>
</comment>
<dbReference type="PANTHER" id="PTHR43481">
    <property type="entry name" value="FRUCTOSE-1-PHOSPHATE PHOSPHATASE"/>
    <property type="match status" value="1"/>
</dbReference>
<dbReference type="AlphaFoldDB" id="A0A3E3K4X9"/>
<accession>A0A3E3K4X9</accession>
<dbReference type="InterPro" id="IPR023198">
    <property type="entry name" value="PGP-like_dom2"/>
</dbReference>
<proteinExistence type="predicted"/>